<evidence type="ECO:0000256" key="4">
    <source>
        <dbReference type="ARBA" id="ARBA00022475"/>
    </source>
</evidence>
<dbReference type="Gene3D" id="3.30.565.10">
    <property type="entry name" value="Histidine kinase-like ATPase, C-terminal domain"/>
    <property type="match status" value="1"/>
</dbReference>
<dbReference type="Proteomes" id="UP000276128">
    <property type="component" value="Unassembled WGS sequence"/>
</dbReference>
<dbReference type="SMART" id="SM00304">
    <property type="entry name" value="HAMP"/>
    <property type="match status" value="1"/>
</dbReference>
<dbReference type="GO" id="GO:0005886">
    <property type="term" value="C:plasma membrane"/>
    <property type="evidence" value="ECO:0007669"/>
    <property type="project" value="UniProtKB-SubCell"/>
</dbReference>
<dbReference type="PANTHER" id="PTHR45453">
    <property type="entry name" value="PHOSPHATE REGULON SENSOR PROTEIN PHOR"/>
    <property type="match status" value="1"/>
</dbReference>
<dbReference type="FunFam" id="1.10.287.130:FF:000001">
    <property type="entry name" value="Two-component sensor histidine kinase"/>
    <property type="match status" value="1"/>
</dbReference>
<evidence type="ECO:0000313" key="16">
    <source>
        <dbReference type="Proteomes" id="UP000276128"/>
    </source>
</evidence>
<dbReference type="EMBL" id="RXHU01000009">
    <property type="protein sequence ID" value="RTE11424.1"/>
    <property type="molecule type" value="Genomic_DNA"/>
</dbReference>
<comment type="catalytic activity">
    <reaction evidence="1">
        <text>ATP + protein L-histidine = ADP + protein N-phospho-L-histidine.</text>
        <dbReference type="EC" id="2.7.13.3"/>
    </reaction>
</comment>
<evidence type="ECO:0000259" key="13">
    <source>
        <dbReference type="PROSITE" id="PS50109"/>
    </source>
</evidence>
<dbReference type="GO" id="GO:0004721">
    <property type="term" value="F:phosphoprotein phosphatase activity"/>
    <property type="evidence" value="ECO:0007669"/>
    <property type="project" value="TreeGrafter"/>
</dbReference>
<protein>
    <recommendedName>
        <fullName evidence="3">histidine kinase</fullName>
        <ecNumber evidence="3">2.7.13.3</ecNumber>
    </recommendedName>
</protein>
<keyword evidence="5" id="KW-0597">Phosphoprotein</keyword>
<evidence type="ECO:0000256" key="10">
    <source>
        <dbReference type="ARBA" id="ARBA00023012"/>
    </source>
</evidence>
<evidence type="ECO:0000256" key="6">
    <source>
        <dbReference type="ARBA" id="ARBA00022679"/>
    </source>
</evidence>
<dbReference type="PROSITE" id="PS50885">
    <property type="entry name" value="HAMP"/>
    <property type="match status" value="1"/>
</dbReference>
<keyword evidence="7" id="KW-0547">Nucleotide-binding</keyword>
<evidence type="ECO:0000259" key="14">
    <source>
        <dbReference type="PROSITE" id="PS50885"/>
    </source>
</evidence>
<accession>A0A3S0CDF0</accession>
<dbReference type="SUPFAM" id="SSF158472">
    <property type="entry name" value="HAMP domain-like"/>
    <property type="match status" value="1"/>
</dbReference>
<proteinExistence type="predicted"/>
<dbReference type="Gene3D" id="6.10.340.10">
    <property type="match status" value="1"/>
</dbReference>
<keyword evidence="16" id="KW-1185">Reference proteome</keyword>
<evidence type="ECO:0000256" key="2">
    <source>
        <dbReference type="ARBA" id="ARBA00004651"/>
    </source>
</evidence>
<keyword evidence="8 15" id="KW-0418">Kinase</keyword>
<dbReference type="InterPro" id="IPR050351">
    <property type="entry name" value="BphY/WalK/GraS-like"/>
</dbReference>
<reference evidence="15 16" key="1">
    <citation type="submission" date="2018-12" db="EMBL/GenBank/DDBJ databases">
        <title>Bacillus ochoae sp. nov., Paenibacillus whitsoniae sp. nov., Paenibacillus spiritus sp. nov. Isolated from the Mars Exploration Rover during spacecraft assembly.</title>
        <authorList>
            <person name="Seuylemezian A."/>
            <person name="Vaishampayan P."/>
        </authorList>
    </citation>
    <scope>NUCLEOTIDE SEQUENCE [LARGE SCALE GENOMIC DNA]</scope>
    <source>
        <strain evidence="15 16">MER 54</strain>
    </source>
</reference>
<feature type="transmembrane region" description="Helical" evidence="12">
    <location>
        <begin position="12"/>
        <end position="32"/>
    </location>
</feature>
<keyword evidence="4" id="KW-1003">Cell membrane</keyword>
<dbReference type="RefSeq" id="WP_126139594.1">
    <property type="nucleotide sequence ID" value="NZ_RXHU01000009.1"/>
</dbReference>
<keyword evidence="10" id="KW-0902">Two-component regulatory system</keyword>
<dbReference type="CDD" id="cd00082">
    <property type="entry name" value="HisKA"/>
    <property type="match status" value="1"/>
</dbReference>
<dbReference type="PANTHER" id="PTHR45453:SF1">
    <property type="entry name" value="PHOSPHATE REGULON SENSOR PROTEIN PHOR"/>
    <property type="match status" value="1"/>
</dbReference>
<dbReference type="InterPro" id="IPR003661">
    <property type="entry name" value="HisK_dim/P_dom"/>
</dbReference>
<gene>
    <name evidence="15" type="ORF">EJQ19_02290</name>
</gene>
<comment type="subcellular location">
    <subcellularLocation>
        <location evidence="2">Cell membrane</location>
        <topology evidence="2">Multi-pass membrane protein</topology>
    </subcellularLocation>
</comment>
<dbReference type="InterPro" id="IPR003594">
    <property type="entry name" value="HATPase_dom"/>
</dbReference>
<dbReference type="SMART" id="SM00388">
    <property type="entry name" value="HisKA"/>
    <property type="match status" value="1"/>
</dbReference>
<dbReference type="AlphaFoldDB" id="A0A3S0CDF0"/>
<evidence type="ECO:0000256" key="12">
    <source>
        <dbReference type="SAM" id="Phobius"/>
    </source>
</evidence>
<feature type="domain" description="Histidine kinase" evidence="13">
    <location>
        <begin position="137"/>
        <end position="355"/>
    </location>
</feature>
<dbReference type="OrthoDB" id="335833at2"/>
<dbReference type="InterPro" id="IPR036097">
    <property type="entry name" value="HisK_dim/P_sf"/>
</dbReference>
<dbReference type="PRINTS" id="PR00344">
    <property type="entry name" value="BCTRLSENSOR"/>
</dbReference>
<evidence type="ECO:0000256" key="1">
    <source>
        <dbReference type="ARBA" id="ARBA00000085"/>
    </source>
</evidence>
<dbReference type="InterPro" id="IPR003660">
    <property type="entry name" value="HAMP_dom"/>
</dbReference>
<dbReference type="EC" id="2.7.13.3" evidence="3"/>
<comment type="caution">
    <text evidence="15">The sequence shown here is derived from an EMBL/GenBank/DDBJ whole genome shotgun (WGS) entry which is preliminary data.</text>
</comment>
<name>A0A3S0CDF0_9BACL</name>
<feature type="domain" description="HAMP" evidence="14">
    <location>
        <begin position="70"/>
        <end position="122"/>
    </location>
</feature>
<dbReference type="FunFam" id="3.30.565.10:FF:000006">
    <property type="entry name" value="Sensor histidine kinase WalK"/>
    <property type="match status" value="1"/>
</dbReference>
<keyword evidence="12" id="KW-0812">Transmembrane</keyword>
<dbReference type="Pfam" id="PF00672">
    <property type="entry name" value="HAMP"/>
    <property type="match status" value="1"/>
</dbReference>
<evidence type="ECO:0000256" key="11">
    <source>
        <dbReference type="ARBA" id="ARBA00023136"/>
    </source>
</evidence>
<organism evidence="15 16">
    <name type="scientific">Paenibacillus whitsoniae</name>
    <dbReference type="NCBI Taxonomy" id="2496558"/>
    <lineage>
        <taxon>Bacteria</taxon>
        <taxon>Bacillati</taxon>
        <taxon>Bacillota</taxon>
        <taxon>Bacilli</taxon>
        <taxon>Bacillales</taxon>
        <taxon>Paenibacillaceae</taxon>
        <taxon>Paenibacillus</taxon>
    </lineage>
</organism>
<evidence type="ECO:0000313" key="15">
    <source>
        <dbReference type="EMBL" id="RTE11424.1"/>
    </source>
</evidence>
<dbReference type="GO" id="GO:0000155">
    <property type="term" value="F:phosphorelay sensor kinase activity"/>
    <property type="evidence" value="ECO:0007669"/>
    <property type="project" value="InterPro"/>
</dbReference>
<dbReference type="Pfam" id="PF00512">
    <property type="entry name" value="HisKA"/>
    <property type="match status" value="1"/>
</dbReference>
<dbReference type="GO" id="GO:0005524">
    <property type="term" value="F:ATP binding"/>
    <property type="evidence" value="ECO:0007669"/>
    <property type="project" value="UniProtKB-KW"/>
</dbReference>
<keyword evidence="6" id="KW-0808">Transferase</keyword>
<keyword evidence="12" id="KW-1133">Transmembrane helix</keyword>
<dbReference type="InterPro" id="IPR004358">
    <property type="entry name" value="Sig_transdc_His_kin-like_C"/>
</dbReference>
<keyword evidence="9" id="KW-0067">ATP-binding</keyword>
<dbReference type="GO" id="GO:0016036">
    <property type="term" value="P:cellular response to phosphate starvation"/>
    <property type="evidence" value="ECO:0007669"/>
    <property type="project" value="TreeGrafter"/>
</dbReference>
<dbReference type="Pfam" id="PF02518">
    <property type="entry name" value="HATPase_c"/>
    <property type="match status" value="1"/>
</dbReference>
<dbReference type="InterPro" id="IPR005467">
    <property type="entry name" value="His_kinase_dom"/>
</dbReference>
<keyword evidence="11 12" id="KW-0472">Membrane</keyword>
<dbReference type="SMART" id="SM00387">
    <property type="entry name" value="HATPase_c"/>
    <property type="match status" value="1"/>
</dbReference>
<dbReference type="Gene3D" id="1.10.287.130">
    <property type="match status" value="1"/>
</dbReference>
<feature type="transmembrane region" description="Helical" evidence="12">
    <location>
        <begin position="44"/>
        <end position="66"/>
    </location>
</feature>
<evidence type="ECO:0000256" key="9">
    <source>
        <dbReference type="ARBA" id="ARBA00022840"/>
    </source>
</evidence>
<sequence length="355" mass="39570">MKRLNIRTSFFLSLALLLVLPWFFFVTAFWLATGSLDISGGQPGSYIVTHIAAFAGLLLALLIIGLRIRRYLLDPLEQLAAAARRIAGGDWDIELPPSAVREIAEVRDGFAFMVNGLQRSSQQQAALEEERRFVIAAVAHDLRTPLFALRGYLDGLEQGIARTPDQISKYVAVCKEKSAQLDRLVEDLFTFTRMEYRENGLSKDKCNFYDIVQKSIESLEPQAQQKQVTIHAGFQFEPGECLIRADAHLLERAICNVLDNAVRHTPAQSRVVFECRREKDRVTFTIQDSGPGFTPEELNRIFEPLYRGEQSRSRATGGAGLGLTISQRIIRQHGGELAASNHSDGGAVLSGWIPL</sequence>
<dbReference type="SUPFAM" id="SSF55874">
    <property type="entry name" value="ATPase domain of HSP90 chaperone/DNA topoisomerase II/histidine kinase"/>
    <property type="match status" value="1"/>
</dbReference>
<dbReference type="PROSITE" id="PS50109">
    <property type="entry name" value="HIS_KIN"/>
    <property type="match status" value="1"/>
</dbReference>
<evidence type="ECO:0000256" key="7">
    <source>
        <dbReference type="ARBA" id="ARBA00022741"/>
    </source>
</evidence>
<evidence type="ECO:0000256" key="3">
    <source>
        <dbReference type="ARBA" id="ARBA00012438"/>
    </source>
</evidence>
<dbReference type="InterPro" id="IPR036890">
    <property type="entry name" value="HATPase_C_sf"/>
</dbReference>
<evidence type="ECO:0000256" key="8">
    <source>
        <dbReference type="ARBA" id="ARBA00022777"/>
    </source>
</evidence>
<evidence type="ECO:0000256" key="5">
    <source>
        <dbReference type="ARBA" id="ARBA00022553"/>
    </source>
</evidence>
<dbReference type="SUPFAM" id="SSF47384">
    <property type="entry name" value="Homodimeric domain of signal transducing histidine kinase"/>
    <property type="match status" value="1"/>
</dbReference>